<reference evidence="3 4" key="1">
    <citation type="journal article" date="2011" name="Stand. Genomic Sci.">
        <title>Complete genome sequence of the thermophilic sulfur-reducer Hippea maritima type strain (MH(2)).</title>
        <authorList>
            <person name="Huntemann M."/>
            <person name="Lu M."/>
            <person name="Nolan M."/>
            <person name="Lapidus A."/>
            <person name="Lucas S."/>
            <person name="Hammon N."/>
            <person name="Deshpande S."/>
            <person name="Cheng J.F."/>
            <person name="Tapia R."/>
            <person name="Han C."/>
            <person name="Goodwin L."/>
            <person name="Pitluck S."/>
            <person name="Liolios K."/>
            <person name="Pagani I."/>
            <person name="Ivanova N."/>
            <person name="Ovchinikova G."/>
            <person name="Pati A."/>
            <person name="Chen A."/>
            <person name="Palaniappan K."/>
            <person name="Land M."/>
            <person name="Hauser L."/>
            <person name="Jeffries C.D."/>
            <person name="Detter J.C."/>
            <person name="Brambilla E.M."/>
            <person name="Rohde M."/>
            <person name="Spring S."/>
            <person name="Goker M."/>
            <person name="Woyke T."/>
            <person name="Bristow J."/>
            <person name="Eisen J.A."/>
            <person name="Markowitz V."/>
            <person name="Hugenholtz P."/>
            <person name="Kyrpides N.C."/>
            <person name="Klenk H.P."/>
            <person name="Mavromatis K."/>
        </authorList>
    </citation>
    <scope>NUCLEOTIDE SEQUENCE [LARGE SCALE GENOMIC DNA]</scope>
    <source>
        <strain evidence="4">ATCC 700847 / DSM 10411 / MH2</strain>
    </source>
</reference>
<accession>F2LW53</accession>
<feature type="domain" description="Fibronectin type-III" evidence="2">
    <location>
        <begin position="320"/>
        <end position="405"/>
    </location>
</feature>
<dbReference type="Pfam" id="PF00041">
    <property type="entry name" value="fn3"/>
    <property type="match status" value="1"/>
</dbReference>
<sequence>MKRAFLFLLVFIFMWGCIPQTKQTVITSLPIVEGLKTHSGIRSVGLSWKPVLDKRVKGYVVFRSSSPTGEFKQITKISNKLKTTYEDTGGFLKHLEDNAIYYYKIAVYSDSGIGPSSQVVEGKTLPPPNSPKQISATSGLARMVVIKWYPPQDDTVVAYNIYRSINPKGPFKKVGRVNGYVNTIYIDKGLKDGSTYYYSVVSVNYKGVEGDILAVAKATTKFKPAPPRNLSAKPSGAGKLTIYWWPSITADVVKYRIYRGSTKGSLGLVGEVPSDNLSYIDSGLSPGKTYYYYLTSVDKDGIESLPTKIYSFETKPLPEPPTGISVKQVGHAVVISWSKASPDTVKYEVFRRHFVILTRKIAETENTYYTDNEVSPNTTYYYYIKAVDKYGQESPPSPEVKIKVR</sequence>
<name>F2LW53_HIPMA</name>
<dbReference type="SMART" id="SM00060">
    <property type="entry name" value="FN3"/>
    <property type="match status" value="4"/>
</dbReference>
<dbReference type="InParanoid" id="F2LW53"/>
<dbReference type="CDD" id="cd00063">
    <property type="entry name" value="FN3"/>
    <property type="match status" value="3"/>
</dbReference>
<keyword evidence="4" id="KW-1185">Reference proteome</keyword>
<dbReference type="PANTHER" id="PTHR13817">
    <property type="entry name" value="TITIN"/>
    <property type="match status" value="1"/>
</dbReference>
<dbReference type="KEGG" id="hmr:Hipma_1021"/>
<dbReference type="STRING" id="760142.Hipma_1021"/>
<dbReference type="RefSeq" id="WP_013682026.1">
    <property type="nucleotide sequence ID" value="NC_015318.1"/>
</dbReference>
<evidence type="ECO:0000256" key="1">
    <source>
        <dbReference type="ARBA" id="ARBA00022737"/>
    </source>
</evidence>
<evidence type="ECO:0000259" key="2">
    <source>
        <dbReference type="PROSITE" id="PS50853"/>
    </source>
</evidence>
<organism evidence="3 4">
    <name type="scientific">Hippea maritima (strain ATCC 700847 / DSM 10411 / MH2)</name>
    <dbReference type="NCBI Taxonomy" id="760142"/>
    <lineage>
        <taxon>Bacteria</taxon>
        <taxon>Pseudomonadati</taxon>
        <taxon>Campylobacterota</taxon>
        <taxon>Desulfurellia</taxon>
        <taxon>Desulfurellales</taxon>
        <taxon>Hippeaceae</taxon>
        <taxon>Hippea</taxon>
    </lineage>
</organism>
<dbReference type="InterPro" id="IPR013783">
    <property type="entry name" value="Ig-like_fold"/>
</dbReference>
<feature type="domain" description="Fibronectin type-III" evidence="2">
    <location>
        <begin position="226"/>
        <end position="317"/>
    </location>
</feature>
<keyword evidence="1" id="KW-0677">Repeat</keyword>
<dbReference type="AlphaFoldDB" id="F2LW53"/>
<dbReference type="PANTHER" id="PTHR13817:SF73">
    <property type="entry name" value="FIBRONECTIN TYPE-III DOMAIN-CONTAINING PROTEIN"/>
    <property type="match status" value="1"/>
</dbReference>
<dbReference type="Gene3D" id="2.60.40.10">
    <property type="entry name" value="Immunoglobulins"/>
    <property type="match status" value="4"/>
</dbReference>
<dbReference type="OrthoDB" id="9810925at2"/>
<reference evidence="4" key="2">
    <citation type="submission" date="2011-03" db="EMBL/GenBank/DDBJ databases">
        <title>The complete genome of Hippea maritima DSM 10411.</title>
        <authorList>
            <consortium name="US DOE Joint Genome Institute (JGI-PGF)"/>
            <person name="Lucas S."/>
            <person name="Copeland A."/>
            <person name="Lapidus A."/>
            <person name="Bruce D."/>
            <person name="Goodwin L."/>
            <person name="Pitluck S."/>
            <person name="Peters L."/>
            <person name="Kyrpides N."/>
            <person name="Mavromatis K."/>
            <person name="Pagani I."/>
            <person name="Ivanova N."/>
            <person name="Mikhailova N."/>
            <person name="Lu M."/>
            <person name="Detter J.C."/>
            <person name="Tapia R."/>
            <person name="Han C."/>
            <person name="Land M."/>
            <person name="Hauser L."/>
            <person name="Markowitz V."/>
            <person name="Cheng J.-F."/>
            <person name="Hugenholtz P."/>
            <person name="Woyke T."/>
            <person name="Wu D."/>
            <person name="Spring S."/>
            <person name="Schroeder M."/>
            <person name="Brambilla E."/>
            <person name="Klenk H.-P."/>
            <person name="Eisen J.A."/>
        </authorList>
    </citation>
    <scope>NUCLEOTIDE SEQUENCE [LARGE SCALE GENOMIC DNA]</scope>
    <source>
        <strain evidence="4">ATCC 700847 / DSM 10411 / MH2</strain>
    </source>
</reference>
<feature type="domain" description="Fibronectin type-III" evidence="2">
    <location>
        <begin position="127"/>
        <end position="223"/>
    </location>
</feature>
<protein>
    <submittedName>
        <fullName evidence="3">Fibronectin type III domain protein</fullName>
    </submittedName>
</protein>
<dbReference type="EMBL" id="CP002606">
    <property type="protein sequence ID" value="AEA33987.1"/>
    <property type="molecule type" value="Genomic_DNA"/>
</dbReference>
<evidence type="ECO:0000313" key="4">
    <source>
        <dbReference type="Proteomes" id="UP000008139"/>
    </source>
</evidence>
<dbReference type="InterPro" id="IPR036116">
    <property type="entry name" value="FN3_sf"/>
</dbReference>
<proteinExistence type="predicted"/>
<dbReference type="SUPFAM" id="SSF49265">
    <property type="entry name" value="Fibronectin type III"/>
    <property type="match status" value="2"/>
</dbReference>
<dbReference type="PROSITE" id="PS50853">
    <property type="entry name" value="FN3"/>
    <property type="match status" value="3"/>
</dbReference>
<evidence type="ECO:0000313" key="3">
    <source>
        <dbReference type="EMBL" id="AEA33987.1"/>
    </source>
</evidence>
<gene>
    <name evidence="3" type="ordered locus">Hipma_1021</name>
</gene>
<dbReference type="eggNOG" id="COG4733">
    <property type="taxonomic scope" value="Bacteria"/>
</dbReference>
<dbReference type="InterPro" id="IPR050964">
    <property type="entry name" value="Striated_Muscle_Regulatory"/>
</dbReference>
<dbReference type="Proteomes" id="UP000008139">
    <property type="component" value="Chromosome"/>
</dbReference>
<dbReference type="InterPro" id="IPR003961">
    <property type="entry name" value="FN3_dom"/>
</dbReference>
<dbReference type="HOGENOM" id="CLU_680919_0_0_7"/>